<accession>A0A7M5WLG1</accession>
<feature type="transmembrane region" description="Helical" evidence="2">
    <location>
        <begin position="26"/>
        <end position="49"/>
    </location>
</feature>
<keyword evidence="2" id="KW-1133">Transmembrane helix</keyword>
<dbReference type="InterPro" id="IPR050578">
    <property type="entry name" value="MARVEL-CKLF_proteins"/>
</dbReference>
<dbReference type="AlphaFoldDB" id="A0A7M5WLG1"/>
<evidence type="ECO:0000313" key="4">
    <source>
        <dbReference type="Proteomes" id="UP000594262"/>
    </source>
</evidence>
<feature type="region of interest" description="Disordered" evidence="1">
    <location>
        <begin position="191"/>
        <end position="242"/>
    </location>
</feature>
<evidence type="ECO:0000313" key="3">
    <source>
        <dbReference type="EnsemblMetazoa" id="CLYHEMP009455.1"/>
    </source>
</evidence>
<feature type="transmembrane region" description="Helical" evidence="2">
    <location>
        <begin position="61"/>
        <end position="83"/>
    </location>
</feature>
<protein>
    <recommendedName>
        <fullName evidence="5">MARVEL domain-containing protein</fullName>
    </recommendedName>
</protein>
<dbReference type="GO" id="GO:0016020">
    <property type="term" value="C:membrane"/>
    <property type="evidence" value="ECO:0007669"/>
    <property type="project" value="TreeGrafter"/>
</dbReference>
<evidence type="ECO:0000256" key="2">
    <source>
        <dbReference type="SAM" id="Phobius"/>
    </source>
</evidence>
<keyword evidence="2" id="KW-0472">Membrane</keyword>
<proteinExistence type="predicted"/>
<name>A0A7M5WLG1_9CNID</name>
<evidence type="ECO:0000256" key="1">
    <source>
        <dbReference type="SAM" id="MobiDB-lite"/>
    </source>
</evidence>
<evidence type="ECO:0008006" key="5">
    <source>
        <dbReference type="Google" id="ProtNLM"/>
    </source>
</evidence>
<feature type="compositionally biased region" description="Low complexity" evidence="1">
    <location>
        <begin position="221"/>
        <end position="239"/>
    </location>
</feature>
<dbReference type="PANTHER" id="PTHR22776:SF49">
    <property type="entry name" value="MARVEL DOMAIN-CONTAINING PROTEIN"/>
    <property type="match status" value="1"/>
</dbReference>
<reference evidence="3" key="1">
    <citation type="submission" date="2021-01" db="UniProtKB">
        <authorList>
            <consortium name="EnsemblMetazoa"/>
        </authorList>
    </citation>
    <scope>IDENTIFICATION</scope>
</reference>
<dbReference type="Proteomes" id="UP000594262">
    <property type="component" value="Unplaced"/>
</dbReference>
<keyword evidence="2" id="KW-0812">Transmembrane</keyword>
<dbReference type="OrthoDB" id="6020693at2759"/>
<sequence length="283" mass="32386">DVNKENKIEKRKQREMKLELDYVKSYFGIIKIAEFSSLGISWICMTTYFDSTFSQMGGKNVFFIATSMASWIIVLLWFITFLTSQCYRTPSPTKMLIIGILHLAFFNLHLISGALVIDSKTNSEMSCRTIAYHECTIQKYNCAAAFGIISSILFLIDGALHIVQRKRLFPASMSVEEPASMTEEVVLKITTQSKSSTEKATESTTEEATDSTKEATESTKETTGSTQKLLSRQQRLRSPQQKRLRIQQKRLLSQQQRLLSQQQRLLSQQQRLLSQQQRLLSQQ</sequence>
<keyword evidence="4" id="KW-1185">Reference proteome</keyword>
<feature type="compositionally biased region" description="Basic and acidic residues" evidence="1">
    <location>
        <begin position="210"/>
        <end position="220"/>
    </location>
</feature>
<feature type="transmembrane region" description="Helical" evidence="2">
    <location>
        <begin position="95"/>
        <end position="117"/>
    </location>
</feature>
<feature type="transmembrane region" description="Helical" evidence="2">
    <location>
        <begin position="137"/>
        <end position="163"/>
    </location>
</feature>
<dbReference type="EnsemblMetazoa" id="CLYHEMT009455.1">
    <property type="protein sequence ID" value="CLYHEMP009455.1"/>
    <property type="gene ID" value="CLYHEMG009455"/>
</dbReference>
<dbReference type="PANTHER" id="PTHR22776">
    <property type="entry name" value="MARVEL-CONTAINING POTENTIAL LIPID RAFT-ASSOCIATED PROTEIN"/>
    <property type="match status" value="1"/>
</dbReference>
<organism evidence="3 4">
    <name type="scientific">Clytia hemisphaerica</name>
    <dbReference type="NCBI Taxonomy" id="252671"/>
    <lineage>
        <taxon>Eukaryota</taxon>
        <taxon>Metazoa</taxon>
        <taxon>Cnidaria</taxon>
        <taxon>Hydrozoa</taxon>
        <taxon>Hydroidolina</taxon>
        <taxon>Leptothecata</taxon>
        <taxon>Obeliida</taxon>
        <taxon>Clytiidae</taxon>
        <taxon>Clytia</taxon>
    </lineage>
</organism>